<feature type="region of interest" description="Disordered" evidence="1">
    <location>
        <begin position="1"/>
        <end position="33"/>
    </location>
</feature>
<dbReference type="OrthoDB" id="2507744at2759"/>
<accession>A0A9P6NAY8</accession>
<evidence type="ECO:0000313" key="3">
    <source>
        <dbReference type="Proteomes" id="UP000886653"/>
    </source>
</evidence>
<organism evidence="2 3">
    <name type="scientific">Cronartium quercuum f. sp. fusiforme G11</name>
    <dbReference type="NCBI Taxonomy" id="708437"/>
    <lineage>
        <taxon>Eukaryota</taxon>
        <taxon>Fungi</taxon>
        <taxon>Dikarya</taxon>
        <taxon>Basidiomycota</taxon>
        <taxon>Pucciniomycotina</taxon>
        <taxon>Pucciniomycetes</taxon>
        <taxon>Pucciniales</taxon>
        <taxon>Coleosporiaceae</taxon>
        <taxon>Cronartium</taxon>
    </lineage>
</organism>
<protein>
    <submittedName>
        <fullName evidence="2">Uncharacterized protein</fullName>
    </submittedName>
</protein>
<dbReference type="EMBL" id="MU167343">
    <property type="protein sequence ID" value="KAG0142603.1"/>
    <property type="molecule type" value="Genomic_DNA"/>
</dbReference>
<reference evidence="2" key="1">
    <citation type="submission" date="2013-11" db="EMBL/GenBank/DDBJ databases">
        <title>Genome sequence of the fusiform rust pathogen reveals effectors for host alternation and coevolution with pine.</title>
        <authorList>
            <consortium name="DOE Joint Genome Institute"/>
            <person name="Smith K."/>
            <person name="Pendleton A."/>
            <person name="Kubisiak T."/>
            <person name="Anderson C."/>
            <person name="Salamov A."/>
            <person name="Aerts A."/>
            <person name="Riley R."/>
            <person name="Clum A."/>
            <person name="Lindquist E."/>
            <person name="Ence D."/>
            <person name="Campbell M."/>
            <person name="Kronenberg Z."/>
            <person name="Feau N."/>
            <person name="Dhillon B."/>
            <person name="Hamelin R."/>
            <person name="Burleigh J."/>
            <person name="Smith J."/>
            <person name="Yandell M."/>
            <person name="Nelson C."/>
            <person name="Grigoriev I."/>
            <person name="Davis J."/>
        </authorList>
    </citation>
    <scope>NUCLEOTIDE SEQUENCE</scope>
    <source>
        <strain evidence="2">G11</strain>
    </source>
</reference>
<keyword evidence="3" id="KW-1185">Reference proteome</keyword>
<sequence length="518" mass="60718">MEVKKIKKAQQKPLQEIKASEVKDDPTTSASVHHGSLVSPKILTSFLMKPSSSFSYIIPVTSNFFSWFKHLVPRPWRNPQDGDRFKAFRNFLQKKEVNRNPTLTSNQNNNVDQTTRKLEDVDMWQTTGAAYSRLINRNHKQVDQMDSLAAIESRKTDLNEIRDLWRQIKLDDKMMEALYVSLNLQDQTPMTSVTILSQYKQLLREQDKQKLDEGIFWLKKYASTSNVEFTRRRSVLYHQIKQYEIFAKWKETQGSLISHNSRPDVQLVYRLNQEWPTFTDIDAKKAQAISAAQDRIVNIPGLLEVVKDFLGAEWQIRTDLLEHMLNRKSSSKWWVETQIREARSQGVNIIDVLVIGDHLNFDGGTTVGAISIPRNEATKRAEALYRYIMKIGKKKSSNKWADSSERDWFLKYYPDYHQRLKALIIGCDSMHLPPGSAILESLGLRGIKPWWTFGELLFWTDEGLLFDLKTRNDLVKIKDYFLVRSRWNEEHPRPGFFQQWRRVKESWQTGWNAPRSRF</sequence>
<proteinExistence type="predicted"/>
<evidence type="ECO:0000313" key="2">
    <source>
        <dbReference type="EMBL" id="KAG0142603.1"/>
    </source>
</evidence>
<name>A0A9P6NAY8_9BASI</name>
<feature type="compositionally biased region" description="Basic residues" evidence="1">
    <location>
        <begin position="1"/>
        <end position="10"/>
    </location>
</feature>
<dbReference type="AlphaFoldDB" id="A0A9P6NAY8"/>
<comment type="caution">
    <text evidence="2">The sequence shown here is derived from an EMBL/GenBank/DDBJ whole genome shotgun (WGS) entry which is preliminary data.</text>
</comment>
<evidence type="ECO:0000256" key="1">
    <source>
        <dbReference type="SAM" id="MobiDB-lite"/>
    </source>
</evidence>
<gene>
    <name evidence="2" type="ORF">CROQUDRAFT_662312</name>
</gene>
<dbReference type="Proteomes" id="UP000886653">
    <property type="component" value="Unassembled WGS sequence"/>
</dbReference>